<name>A0A8H7AB86_9EURO</name>
<evidence type="ECO:0000256" key="1">
    <source>
        <dbReference type="SAM" id="MobiDB-lite"/>
    </source>
</evidence>
<dbReference type="EMBL" id="JAACFV010000127">
    <property type="protein sequence ID" value="KAF7504809.1"/>
    <property type="molecule type" value="Genomic_DNA"/>
</dbReference>
<feature type="compositionally biased region" description="Polar residues" evidence="1">
    <location>
        <begin position="137"/>
        <end position="148"/>
    </location>
</feature>
<feature type="compositionally biased region" description="Low complexity" evidence="1">
    <location>
        <begin position="292"/>
        <end position="302"/>
    </location>
</feature>
<feature type="compositionally biased region" description="Gly residues" evidence="1">
    <location>
        <begin position="169"/>
        <end position="178"/>
    </location>
</feature>
<keyword evidence="3" id="KW-1185">Reference proteome</keyword>
<comment type="caution">
    <text evidence="2">The sequence shown here is derived from an EMBL/GenBank/DDBJ whole genome shotgun (WGS) entry which is preliminary data.</text>
</comment>
<sequence length="319" mass="32554">MISNQQEPPSNPHQQAVIMSWTPEEQARKRKAAQDEMARLFPPKVGKCQGKHRACRLPYLCRCLNSACNCNAGCYRPECRVCYPEGTRVPVRRSRSSGRMSSAGSSGNSAGALGSSGELAAGSLSVQSGDLRALRATGSSGSVRSGSPTAMAGFRMDSSQGSLPAASSGGMGTRGGSSGLRTESSEGLRGDDSSSSPDRRGTVGASLSGLSTRPSGALGGASSRDPRGGTPRFLPRGAGGSQRSDAGTELLTDAMAELSVSARSALSTDPRARLGDPRGSPPLSRSGERGAGSRSSPRSTGGNLAASEPGHPSGSAERR</sequence>
<protein>
    <submittedName>
        <fullName evidence="2">Uncharacterized protein</fullName>
    </submittedName>
</protein>
<proteinExistence type="predicted"/>
<dbReference type="Proteomes" id="UP000606974">
    <property type="component" value="Unassembled WGS sequence"/>
</dbReference>
<organism evidence="2 3">
    <name type="scientific">Endocarpon pusillum</name>
    <dbReference type="NCBI Taxonomy" id="364733"/>
    <lineage>
        <taxon>Eukaryota</taxon>
        <taxon>Fungi</taxon>
        <taxon>Dikarya</taxon>
        <taxon>Ascomycota</taxon>
        <taxon>Pezizomycotina</taxon>
        <taxon>Eurotiomycetes</taxon>
        <taxon>Chaetothyriomycetidae</taxon>
        <taxon>Verrucariales</taxon>
        <taxon>Verrucariaceae</taxon>
        <taxon>Endocarpon</taxon>
    </lineage>
</organism>
<feature type="compositionally biased region" description="Basic and acidic residues" evidence="1">
    <location>
        <begin position="183"/>
        <end position="201"/>
    </location>
</feature>
<evidence type="ECO:0000313" key="2">
    <source>
        <dbReference type="EMBL" id="KAF7504809.1"/>
    </source>
</evidence>
<gene>
    <name evidence="2" type="ORF">GJ744_001742</name>
</gene>
<feature type="region of interest" description="Disordered" evidence="1">
    <location>
        <begin position="136"/>
        <end position="319"/>
    </location>
</feature>
<evidence type="ECO:0000313" key="3">
    <source>
        <dbReference type="Proteomes" id="UP000606974"/>
    </source>
</evidence>
<dbReference type="AlphaFoldDB" id="A0A8H7AB86"/>
<feature type="compositionally biased region" description="Low complexity" evidence="1">
    <location>
        <begin position="97"/>
        <end position="114"/>
    </location>
</feature>
<feature type="region of interest" description="Disordered" evidence="1">
    <location>
        <begin position="90"/>
        <end position="114"/>
    </location>
</feature>
<reference evidence="2" key="1">
    <citation type="submission" date="2020-02" db="EMBL/GenBank/DDBJ databases">
        <authorList>
            <person name="Palmer J.M."/>
        </authorList>
    </citation>
    <scope>NUCLEOTIDE SEQUENCE</scope>
    <source>
        <strain evidence="2">EPUS1.4</strain>
        <tissue evidence="2">Thallus</tissue>
    </source>
</reference>
<accession>A0A8H7AB86</accession>